<sequence length="251" mass="27762">MGPISTDTECLYRERLASATWVGFDLDDTLHEFRHASGAASKSVFSAISKRYAVSTTLLQAQYALILREKTSHSFSDGRLSHDYRRERFVTLLASFEVSIDDEFVQELLTLYESSLAASLKLKAGALSLLQRLKCLGKKIVVITEGPQDAQEWTLTQLGIATYVDYLATTNQFKVTKTTGFFLRVLEHLNVMPDDIVYIGDSMERDIVPATNEGILCIHLAAMPSGAAGDGVYQVNELAEVEKLLQDGTVV</sequence>
<dbReference type="EMBL" id="JBFXLR010000054">
    <property type="protein sequence ID" value="KAL2841948.1"/>
    <property type="molecule type" value="Genomic_DNA"/>
</dbReference>
<dbReference type="InterPro" id="IPR041492">
    <property type="entry name" value="HAD_2"/>
</dbReference>
<organism evidence="5 6">
    <name type="scientific">Aspergillus pseudodeflectus</name>
    <dbReference type="NCBI Taxonomy" id="176178"/>
    <lineage>
        <taxon>Eukaryota</taxon>
        <taxon>Fungi</taxon>
        <taxon>Dikarya</taxon>
        <taxon>Ascomycota</taxon>
        <taxon>Pezizomycotina</taxon>
        <taxon>Eurotiomycetes</taxon>
        <taxon>Eurotiomycetidae</taxon>
        <taxon>Eurotiales</taxon>
        <taxon>Aspergillaceae</taxon>
        <taxon>Aspergillus</taxon>
        <taxon>Aspergillus subgen. Nidulantes</taxon>
    </lineage>
</organism>
<keyword evidence="6" id="KW-1185">Reference proteome</keyword>
<dbReference type="PANTHER" id="PTHR46470">
    <property type="entry name" value="N-ACYLNEURAMINATE-9-PHOSPHATASE"/>
    <property type="match status" value="1"/>
</dbReference>
<accession>A0ABR4JSK2</accession>
<dbReference type="InterPro" id="IPR006439">
    <property type="entry name" value="HAD-SF_hydro_IA"/>
</dbReference>
<dbReference type="InterPro" id="IPR023198">
    <property type="entry name" value="PGP-like_dom2"/>
</dbReference>
<dbReference type="GeneID" id="98152176"/>
<dbReference type="PANTHER" id="PTHR46470:SF2">
    <property type="entry name" value="GLYCERALDEHYDE 3-PHOSPHATE PHOSPHATASE"/>
    <property type="match status" value="1"/>
</dbReference>
<dbReference type="SUPFAM" id="SSF56784">
    <property type="entry name" value="HAD-like"/>
    <property type="match status" value="1"/>
</dbReference>
<evidence type="ECO:0000313" key="5">
    <source>
        <dbReference type="EMBL" id="KAL2841948.1"/>
    </source>
</evidence>
<dbReference type="RefSeq" id="XP_070894816.1">
    <property type="nucleotide sequence ID" value="XM_071037012.1"/>
</dbReference>
<keyword evidence="4" id="KW-0460">Magnesium</keyword>
<proteinExistence type="predicted"/>
<evidence type="ECO:0000256" key="3">
    <source>
        <dbReference type="ARBA" id="ARBA00022801"/>
    </source>
</evidence>
<dbReference type="SFLD" id="SFLDG01129">
    <property type="entry name" value="C1.5:_HAD__Beta-PGM__Phosphata"/>
    <property type="match status" value="1"/>
</dbReference>
<gene>
    <name evidence="5" type="ORF">BJX68DRAFT_168548</name>
</gene>
<comment type="caution">
    <text evidence="5">The sequence shown here is derived from an EMBL/GenBank/DDBJ whole genome shotgun (WGS) entry which is preliminary data.</text>
</comment>
<evidence type="ECO:0000256" key="1">
    <source>
        <dbReference type="ARBA" id="ARBA00001946"/>
    </source>
</evidence>
<reference evidence="5 6" key="1">
    <citation type="submission" date="2024-07" db="EMBL/GenBank/DDBJ databases">
        <title>Section-level genome sequencing and comparative genomics of Aspergillus sections Usti and Cavernicolus.</title>
        <authorList>
            <consortium name="Lawrence Berkeley National Laboratory"/>
            <person name="Nybo J.L."/>
            <person name="Vesth T.C."/>
            <person name="Theobald S."/>
            <person name="Frisvad J.C."/>
            <person name="Larsen T.O."/>
            <person name="Kjaerboelling I."/>
            <person name="Rothschild-Mancinelli K."/>
            <person name="Lyhne E.K."/>
            <person name="Kogle M.E."/>
            <person name="Barry K."/>
            <person name="Clum A."/>
            <person name="Na H."/>
            <person name="Ledsgaard L."/>
            <person name="Lin J."/>
            <person name="Lipzen A."/>
            <person name="Kuo A."/>
            <person name="Riley R."/>
            <person name="Mondo S."/>
            <person name="LaButti K."/>
            <person name="Haridas S."/>
            <person name="Pangalinan J."/>
            <person name="Salamov A.A."/>
            <person name="Simmons B.A."/>
            <person name="Magnuson J.K."/>
            <person name="Chen J."/>
            <person name="Drula E."/>
            <person name="Henrissat B."/>
            <person name="Wiebenga A."/>
            <person name="Lubbers R.J."/>
            <person name="Gomes A.C."/>
            <person name="Macurrencykelacurrency M.R."/>
            <person name="Stajich J."/>
            <person name="Grigoriev I.V."/>
            <person name="Mortensen U.H."/>
            <person name="De vries R.P."/>
            <person name="Baker S.E."/>
            <person name="Andersen M.R."/>
        </authorList>
    </citation>
    <scope>NUCLEOTIDE SEQUENCE [LARGE SCALE GENOMIC DNA]</scope>
    <source>
        <strain evidence="5 6">CBS 756.74</strain>
    </source>
</reference>
<name>A0ABR4JSK2_9EURO</name>
<dbReference type="Proteomes" id="UP001610444">
    <property type="component" value="Unassembled WGS sequence"/>
</dbReference>
<dbReference type="InterPro" id="IPR023214">
    <property type="entry name" value="HAD_sf"/>
</dbReference>
<comment type="cofactor">
    <cofactor evidence="1">
        <name>Mg(2+)</name>
        <dbReference type="ChEBI" id="CHEBI:18420"/>
    </cofactor>
</comment>
<dbReference type="Pfam" id="PF13419">
    <property type="entry name" value="HAD_2"/>
    <property type="match status" value="1"/>
</dbReference>
<dbReference type="InterPro" id="IPR051400">
    <property type="entry name" value="HAD-like_hydrolase"/>
</dbReference>
<dbReference type="Gene3D" id="1.10.150.240">
    <property type="entry name" value="Putative phosphatase, domain 2"/>
    <property type="match status" value="1"/>
</dbReference>
<evidence type="ECO:0000256" key="2">
    <source>
        <dbReference type="ARBA" id="ARBA00022723"/>
    </source>
</evidence>
<evidence type="ECO:0000256" key="4">
    <source>
        <dbReference type="ARBA" id="ARBA00022842"/>
    </source>
</evidence>
<protein>
    <submittedName>
        <fullName evidence="5">HAD-like domain-containing protein</fullName>
    </submittedName>
</protein>
<dbReference type="NCBIfam" id="TIGR01549">
    <property type="entry name" value="HAD-SF-IA-v1"/>
    <property type="match status" value="1"/>
</dbReference>
<dbReference type="SFLD" id="SFLDS00003">
    <property type="entry name" value="Haloacid_Dehalogenase"/>
    <property type="match status" value="1"/>
</dbReference>
<dbReference type="InterPro" id="IPR036412">
    <property type="entry name" value="HAD-like_sf"/>
</dbReference>
<keyword evidence="3" id="KW-0378">Hydrolase</keyword>
<evidence type="ECO:0000313" key="6">
    <source>
        <dbReference type="Proteomes" id="UP001610444"/>
    </source>
</evidence>
<dbReference type="Gene3D" id="3.40.50.1000">
    <property type="entry name" value="HAD superfamily/HAD-like"/>
    <property type="match status" value="1"/>
</dbReference>
<keyword evidence="2" id="KW-0479">Metal-binding</keyword>